<dbReference type="InterPro" id="IPR050204">
    <property type="entry name" value="AraC_XylS_family_regulators"/>
</dbReference>
<evidence type="ECO:0000256" key="7">
    <source>
        <dbReference type="ARBA" id="ARBA00037345"/>
    </source>
</evidence>
<evidence type="ECO:0000256" key="2">
    <source>
        <dbReference type="ARBA" id="ARBA00022603"/>
    </source>
</evidence>
<dbReference type="InterPro" id="IPR036631">
    <property type="entry name" value="MGMT_N_sf"/>
</dbReference>
<dbReference type="PROSITE" id="PS01124">
    <property type="entry name" value="HTH_ARAC_FAMILY_2"/>
    <property type="match status" value="1"/>
</dbReference>
<dbReference type="InterPro" id="IPR009057">
    <property type="entry name" value="Homeodomain-like_sf"/>
</dbReference>
<dbReference type="Pfam" id="PF02805">
    <property type="entry name" value="Ada_Zn_binding"/>
    <property type="match status" value="1"/>
</dbReference>
<feature type="domain" description="HTH araC/xylS-type" evidence="8">
    <location>
        <begin position="82"/>
        <end position="185"/>
    </location>
</feature>
<keyword evidence="4" id="KW-0238">DNA-binding</keyword>
<keyword evidence="3" id="KW-0805">Transcription regulation</keyword>
<evidence type="ECO:0000256" key="3">
    <source>
        <dbReference type="ARBA" id="ARBA00023015"/>
    </source>
</evidence>
<proteinExistence type="predicted"/>
<dbReference type="RefSeq" id="WP_316975113.1">
    <property type="nucleotide sequence ID" value="NZ_JAWIIJ010000018.1"/>
</dbReference>
<evidence type="ECO:0000259" key="8">
    <source>
        <dbReference type="PROSITE" id="PS01124"/>
    </source>
</evidence>
<dbReference type="SUPFAM" id="SSF57884">
    <property type="entry name" value="Ada DNA repair protein, N-terminal domain (N-Ada 10)"/>
    <property type="match status" value="1"/>
</dbReference>
<evidence type="ECO:0000313" key="10">
    <source>
        <dbReference type="Proteomes" id="UP001269819"/>
    </source>
</evidence>
<keyword evidence="5" id="KW-0010">Activator</keyword>
<dbReference type="SUPFAM" id="SSF46689">
    <property type="entry name" value="Homeodomain-like"/>
    <property type="match status" value="1"/>
</dbReference>
<dbReference type="InterPro" id="IPR035451">
    <property type="entry name" value="Ada-like_dom_sf"/>
</dbReference>
<keyword evidence="2" id="KW-0489">Methyltransferase</keyword>
<keyword evidence="6" id="KW-0804">Transcription</keyword>
<dbReference type="Gene3D" id="3.40.10.10">
    <property type="entry name" value="DNA Methylphosphotriester Repair Domain"/>
    <property type="match status" value="1"/>
</dbReference>
<evidence type="ECO:0000256" key="5">
    <source>
        <dbReference type="ARBA" id="ARBA00023159"/>
    </source>
</evidence>
<dbReference type="Gene3D" id="1.10.10.60">
    <property type="entry name" value="Homeodomain-like"/>
    <property type="match status" value="1"/>
</dbReference>
<evidence type="ECO:0000313" key="9">
    <source>
        <dbReference type="EMBL" id="MDV2080752.1"/>
    </source>
</evidence>
<comment type="cofactor">
    <cofactor evidence="1">
        <name>Zn(2+)</name>
        <dbReference type="ChEBI" id="CHEBI:29105"/>
    </cofactor>
</comment>
<organism evidence="9 10">
    <name type="scientific">Marinobacter xestospongiae</name>
    <dbReference type="NCBI Taxonomy" id="994319"/>
    <lineage>
        <taxon>Bacteria</taxon>
        <taxon>Pseudomonadati</taxon>
        <taxon>Pseudomonadota</taxon>
        <taxon>Gammaproteobacteria</taxon>
        <taxon>Pseudomonadales</taxon>
        <taxon>Marinobacteraceae</taxon>
        <taxon>Marinobacter</taxon>
    </lineage>
</organism>
<dbReference type="InterPro" id="IPR004026">
    <property type="entry name" value="Ada_DNA_repair_Zn-bd"/>
</dbReference>
<name>A0ABU3W2I2_9GAMM</name>
<dbReference type="EMBL" id="JAWIIJ010000018">
    <property type="protein sequence ID" value="MDV2080752.1"/>
    <property type="molecule type" value="Genomic_DNA"/>
</dbReference>
<dbReference type="SUPFAM" id="SSF53155">
    <property type="entry name" value="Methylated DNA-protein cysteine methyltransferase domain"/>
    <property type="match status" value="1"/>
</dbReference>
<evidence type="ECO:0000256" key="6">
    <source>
        <dbReference type="ARBA" id="ARBA00023163"/>
    </source>
</evidence>
<dbReference type="InterPro" id="IPR018060">
    <property type="entry name" value="HTH_AraC"/>
</dbReference>
<keyword evidence="10" id="KW-1185">Reference proteome</keyword>
<reference evidence="9 10" key="1">
    <citation type="submission" date="2023-10" db="EMBL/GenBank/DDBJ databases">
        <title>Characteristics and mechanism of a salt-tolerant marine origin heterotrophic nitrifying- aerobic denitrifying bacteria Marinobacter xestospongiae HN1.</title>
        <authorList>
            <person name="Qi R."/>
        </authorList>
    </citation>
    <scope>NUCLEOTIDE SEQUENCE [LARGE SCALE GENOMIC DNA]</scope>
    <source>
        <strain evidence="9 10">HN1</strain>
    </source>
</reference>
<evidence type="ECO:0000256" key="1">
    <source>
        <dbReference type="ARBA" id="ARBA00001947"/>
    </source>
</evidence>
<sequence>MSSMADFSDDTSRWRALETRDPAAEGAFLYAVRTTGIFCRPGCASRRPRRANVEFFDTCRAATQAGYRPCKRCRPDTLSPRRQLISLIVDACRELEASETTPSLDQLAARAGLSRWHFQRRFRDLVGITPKQYALTHRSRRFRASLSHGPSVTAAIYDAGFSSSSRAYDTTYQRLAMTPSCYREGAAGLTVHYGVAPCRLGWVLVAATDTGLCAVEFGAAPEPLHTHARRRFHRATLQVDSPLMAPILQRISAFIDDTTSHRELPADILATASLRQIWQVGWLSGNA</sequence>
<evidence type="ECO:0000256" key="4">
    <source>
        <dbReference type="ARBA" id="ARBA00023125"/>
    </source>
</evidence>
<keyword evidence="2" id="KW-0808">Transferase</keyword>
<dbReference type="PANTHER" id="PTHR46796">
    <property type="entry name" value="HTH-TYPE TRANSCRIPTIONAL ACTIVATOR RHAS-RELATED"/>
    <property type="match status" value="1"/>
</dbReference>
<dbReference type="SMART" id="SM00342">
    <property type="entry name" value="HTH_ARAC"/>
    <property type="match status" value="1"/>
</dbReference>
<gene>
    <name evidence="9" type="ORF">RYS15_18865</name>
</gene>
<dbReference type="Gene3D" id="3.30.160.70">
    <property type="entry name" value="Methylated DNA-protein cysteine methyltransferase domain"/>
    <property type="match status" value="1"/>
</dbReference>
<dbReference type="Pfam" id="PF12833">
    <property type="entry name" value="HTH_18"/>
    <property type="match status" value="1"/>
</dbReference>
<protein>
    <submittedName>
        <fullName evidence="9">Ada metal-binding domain-containing protein</fullName>
    </submittedName>
</protein>
<dbReference type="Proteomes" id="UP001269819">
    <property type="component" value="Unassembled WGS sequence"/>
</dbReference>
<accession>A0ABU3W2I2</accession>
<comment type="caution">
    <text evidence="9">The sequence shown here is derived from an EMBL/GenBank/DDBJ whole genome shotgun (WGS) entry which is preliminary data.</text>
</comment>
<comment type="function">
    <text evidence="7">Regulatory protein of the TOL plasmid xyl operons. XylS activates the xylXYZLTEGFJQKIH operon required for the degradation of toluene, m-xylene and p-xylene.</text>
</comment>